<dbReference type="InterPro" id="IPR029063">
    <property type="entry name" value="SAM-dependent_MTases_sf"/>
</dbReference>
<dbReference type="EMBL" id="ML987198">
    <property type="protein sequence ID" value="KAF2246838.1"/>
    <property type="molecule type" value="Genomic_DNA"/>
</dbReference>
<evidence type="ECO:0000313" key="2">
    <source>
        <dbReference type="Proteomes" id="UP000800094"/>
    </source>
</evidence>
<dbReference type="GeneID" id="54577261"/>
<gene>
    <name evidence="1" type="ORF">BU26DRAFT_431537</name>
</gene>
<keyword evidence="2" id="KW-1185">Reference proteome</keyword>
<proteinExistence type="predicted"/>
<dbReference type="Pfam" id="PF13489">
    <property type="entry name" value="Methyltransf_23"/>
    <property type="match status" value="1"/>
</dbReference>
<reference evidence="1" key="1">
    <citation type="journal article" date="2020" name="Stud. Mycol.">
        <title>101 Dothideomycetes genomes: a test case for predicting lifestyles and emergence of pathogens.</title>
        <authorList>
            <person name="Haridas S."/>
            <person name="Albert R."/>
            <person name="Binder M."/>
            <person name="Bloem J."/>
            <person name="Labutti K."/>
            <person name="Salamov A."/>
            <person name="Andreopoulos B."/>
            <person name="Baker S."/>
            <person name="Barry K."/>
            <person name="Bills G."/>
            <person name="Bluhm B."/>
            <person name="Cannon C."/>
            <person name="Castanera R."/>
            <person name="Culley D."/>
            <person name="Daum C."/>
            <person name="Ezra D."/>
            <person name="Gonzalez J."/>
            <person name="Henrissat B."/>
            <person name="Kuo A."/>
            <person name="Liang C."/>
            <person name="Lipzen A."/>
            <person name="Lutzoni F."/>
            <person name="Magnuson J."/>
            <person name="Mondo S."/>
            <person name="Nolan M."/>
            <person name="Ohm R."/>
            <person name="Pangilinan J."/>
            <person name="Park H.-J."/>
            <person name="Ramirez L."/>
            <person name="Alfaro M."/>
            <person name="Sun H."/>
            <person name="Tritt A."/>
            <person name="Yoshinaga Y."/>
            <person name="Zwiers L.-H."/>
            <person name="Turgeon B."/>
            <person name="Goodwin S."/>
            <person name="Spatafora J."/>
            <person name="Crous P."/>
            <person name="Grigoriev I."/>
        </authorList>
    </citation>
    <scope>NUCLEOTIDE SEQUENCE</scope>
    <source>
        <strain evidence="1">CBS 122368</strain>
    </source>
</reference>
<organism evidence="1 2">
    <name type="scientific">Trematosphaeria pertusa</name>
    <dbReference type="NCBI Taxonomy" id="390896"/>
    <lineage>
        <taxon>Eukaryota</taxon>
        <taxon>Fungi</taxon>
        <taxon>Dikarya</taxon>
        <taxon>Ascomycota</taxon>
        <taxon>Pezizomycotina</taxon>
        <taxon>Dothideomycetes</taxon>
        <taxon>Pleosporomycetidae</taxon>
        <taxon>Pleosporales</taxon>
        <taxon>Massarineae</taxon>
        <taxon>Trematosphaeriaceae</taxon>
        <taxon>Trematosphaeria</taxon>
    </lineage>
</organism>
<protein>
    <recommendedName>
        <fullName evidence="3">Methyltransferase domain-containing protein</fullName>
    </recommendedName>
</protein>
<dbReference type="RefSeq" id="XP_033681842.1">
    <property type="nucleotide sequence ID" value="XM_033823931.1"/>
</dbReference>
<dbReference type="GO" id="GO:0008168">
    <property type="term" value="F:methyltransferase activity"/>
    <property type="evidence" value="ECO:0007669"/>
    <property type="project" value="TreeGrafter"/>
</dbReference>
<evidence type="ECO:0000313" key="1">
    <source>
        <dbReference type="EMBL" id="KAF2246838.1"/>
    </source>
</evidence>
<evidence type="ECO:0008006" key="3">
    <source>
        <dbReference type="Google" id="ProtNLM"/>
    </source>
</evidence>
<dbReference type="SUPFAM" id="SSF53335">
    <property type="entry name" value="S-adenosyl-L-methionine-dependent methyltransferases"/>
    <property type="match status" value="1"/>
</dbReference>
<dbReference type="PANTHER" id="PTHR43591:SF105">
    <property type="entry name" value="METHYLTRANSFERASE DOMAIN-CONTAINING PROTEIN-RELATED"/>
    <property type="match status" value="1"/>
</dbReference>
<name>A0A6A6I9W1_9PLEO</name>
<sequence length="239" mass="26162">MSSDSELQRLANQHVVLKSGMGTLALAPVDFTSPNLRILDSGTADGLWLRELDESVGGSHTYVGTDIVPEFFPKHPPQRHSFHVQSITQDWPDSWASTFDYVHQRLVLVGAGQSPLSECIGRLAKLAKPGGWVELVEYDFTEELENGPAIRRLDLMMQKILDKVGVGIDFSTRMKGYLSDASLVDMQEKVFYVPYGAACLDADVAKKGVEHLVTASIGLQGYLNGMGCGISVSKQLMDC</sequence>
<dbReference type="Proteomes" id="UP000800094">
    <property type="component" value="Unassembled WGS sequence"/>
</dbReference>
<dbReference type="OrthoDB" id="184880at2759"/>
<accession>A0A6A6I9W1</accession>
<dbReference type="AlphaFoldDB" id="A0A6A6I9W1"/>
<dbReference type="Gene3D" id="3.40.50.150">
    <property type="entry name" value="Vaccinia Virus protein VP39"/>
    <property type="match status" value="1"/>
</dbReference>
<dbReference type="PANTHER" id="PTHR43591">
    <property type="entry name" value="METHYLTRANSFERASE"/>
    <property type="match status" value="1"/>
</dbReference>